<feature type="transmembrane region" description="Helical" evidence="7">
    <location>
        <begin position="173"/>
        <end position="194"/>
    </location>
</feature>
<feature type="transmembrane region" description="Helical" evidence="7">
    <location>
        <begin position="255"/>
        <end position="280"/>
    </location>
</feature>
<dbReference type="Proteomes" id="UP001202831">
    <property type="component" value="Unassembled WGS sequence"/>
</dbReference>
<evidence type="ECO:0000256" key="1">
    <source>
        <dbReference type="ARBA" id="ARBA00004651"/>
    </source>
</evidence>
<dbReference type="Pfam" id="PF03601">
    <property type="entry name" value="Cons_hypoth698"/>
    <property type="match status" value="1"/>
</dbReference>
<sequence length="313" mass="32964">MSNFSVSKDPRFWLFTGLGVLCLFPFISSPVALILGFTLASLGLIPACIDLGSLTKKLLSWSIVGLGFGIHLDQAIEVSKQSLPLVVGSIVFTLLLAVALTRMMKLDLKTGYLIGAGTSICGGSAIAAVSPAINAKSDQMAVALACVFVLNSVALFIFPVLGHALDLSQHDFGLWSAIAIHDTSSVVGAASSYGDEALLVATTTKLARALWIVPVALISALAFGGNKKSLSIPAFIIYYCVAIGIAYLLPQFENVYEVLFAVSKRTLVVCLFLIGAGITIKKMRAAGHKPMLLAITLWLAIGTSSLAYIKLLG</sequence>
<gene>
    <name evidence="8" type="ORF">L2725_19945</name>
</gene>
<comment type="caution">
    <text evidence="8">The sequence shown here is derived from an EMBL/GenBank/DDBJ whole genome shotgun (WGS) entry which is preliminary data.</text>
</comment>
<evidence type="ECO:0000256" key="5">
    <source>
        <dbReference type="ARBA" id="ARBA00022989"/>
    </source>
</evidence>
<keyword evidence="4 7" id="KW-0812">Transmembrane</keyword>
<keyword evidence="3" id="KW-1003">Cell membrane</keyword>
<dbReference type="InterPro" id="IPR018383">
    <property type="entry name" value="UPF0324_pro"/>
</dbReference>
<evidence type="ECO:0000256" key="7">
    <source>
        <dbReference type="SAM" id="Phobius"/>
    </source>
</evidence>
<comment type="subcellular location">
    <subcellularLocation>
        <location evidence="1">Cell membrane</location>
        <topology evidence="1">Multi-pass membrane protein</topology>
    </subcellularLocation>
</comment>
<feature type="transmembrane region" description="Helical" evidence="7">
    <location>
        <begin position="292"/>
        <end position="311"/>
    </location>
</feature>
<keyword evidence="6 7" id="KW-0472">Membrane</keyword>
<accession>A0ABT0NC16</accession>
<evidence type="ECO:0000313" key="9">
    <source>
        <dbReference type="Proteomes" id="UP001202831"/>
    </source>
</evidence>
<comment type="similarity">
    <text evidence="2">Belongs to the UPF0324 family.</text>
</comment>
<evidence type="ECO:0000256" key="2">
    <source>
        <dbReference type="ARBA" id="ARBA00007977"/>
    </source>
</evidence>
<reference evidence="8 9" key="1">
    <citation type="submission" date="2022-01" db="EMBL/GenBank/DDBJ databases">
        <title>Whole genome-based taxonomy of the Shewanellaceae.</title>
        <authorList>
            <person name="Martin-Rodriguez A.J."/>
        </authorList>
    </citation>
    <scope>NUCLEOTIDE SEQUENCE [LARGE SCALE GENOMIC DNA]</scope>
    <source>
        <strain evidence="8 9">DSM 21332</strain>
    </source>
</reference>
<name>A0ABT0NC16_9GAMM</name>
<keyword evidence="9" id="KW-1185">Reference proteome</keyword>
<protein>
    <submittedName>
        <fullName evidence="8">Sulfate exporter family transporter</fullName>
    </submittedName>
</protein>
<dbReference type="PANTHER" id="PTHR30106">
    <property type="entry name" value="INNER MEMBRANE PROTEIN YEIH-RELATED"/>
    <property type="match status" value="1"/>
</dbReference>
<dbReference type="PANTHER" id="PTHR30106:SF1">
    <property type="entry name" value="UPF0324 MEMBRANE PROTEIN FN0533"/>
    <property type="match status" value="1"/>
</dbReference>
<organism evidence="8 9">
    <name type="scientific">Shewanella corallii</name>
    <dbReference type="NCBI Taxonomy" id="560080"/>
    <lineage>
        <taxon>Bacteria</taxon>
        <taxon>Pseudomonadati</taxon>
        <taxon>Pseudomonadota</taxon>
        <taxon>Gammaproteobacteria</taxon>
        <taxon>Alteromonadales</taxon>
        <taxon>Shewanellaceae</taxon>
        <taxon>Shewanella</taxon>
    </lineage>
</organism>
<feature type="transmembrane region" description="Helical" evidence="7">
    <location>
        <begin position="112"/>
        <end position="133"/>
    </location>
</feature>
<proteinExistence type="inferred from homology"/>
<evidence type="ECO:0000256" key="3">
    <source>
        <dbReference type="ARBA" id="ARBA00022475"/>
    </source>
</evidence>
<feature type="transmembrane region" description="Helical" evidence="7">
    <location>
        <begin position="206"/>
        <end position="223"/>
    </location>
</feature>
<feature type="transmembrane region" description="Helical" evidence="7">
    <location>
        <begin position="230"/>
        <end position="249"/>
    </location>
</feature>
<keyword evidence="5 7" id="KW-1133">Transmembrane helix</keyword>
<evidence type="ECO:0000256" key="6">
    <source>
        <dbReference type="ARBA" id="ARBA00023136"/>
    </source>
</evidence>
<evidence type="ECO:0000313" key="8">
    <source>
        <dbReference type="EMBL" id="MCL2916016.1"/>
    </source>
</evidence>
<dbReference type="EMBL" id="JAKIKT010000010">
    <property type="protein sequence ID" value="MCL2916016.1"/>
    <property type="molecule type" value="Genomic_DNA"/>
</dbReference>
<feature type="transmembrane region" description="Helical" evidence="7">
    <location>
        <begin position="139"/>
        <end position="161"/>
    </location>
</feature>
<feature type="transmembrane region" description="Helical" evidence="7">
    <location>
        <begin position="12"/>
        <end position="37"/>
    </location>
</feature>
<feature type="transmembrane region" description="Helical" evidence="7">
    <location>
        <begin position="82"/>
        <end position="100"/>
    </location>
</feature>
<evidence type="ECO:0000256" key="4">
    <source>
        <dbReference type="ARBA" id="ARBA00022692"/>
    </source>
</evidence>